<dbReference type="InterPro" id="IPR032816">
    <property type="entry name" value="VTT_dom"/>
</dbReference>
<feature type="transmembrane region" description="Helical" evidence="7">
    <location>
        <begin position="149"/>
        <end position="167"/>
    </location>
</feature>
<protein>
    <submittedName>
        <fullName evidence="9">Phosphoesterase PA-phosphatase-like protein</fullName>
    </submittedName>
</protein>
<dbReference type="InterPro" id="IPR032818">
    <property type="entry name" value="DedA-like"/>
</dbReference>
<evidence type="ECO:0000313" key="9">
    <source>
        <dbReference type="EMBL" id="EPD13022.1"/>
    </source>
</evidence>
<dbReference type="Pfam" id="PF09335">
    <property type="entry name" value="VTT_dom"/>
    <property type="match status" value="1"/>
</dbReference>
<comment type="subcellular location">
    <subcellularLocation>
        <location evidence="1 7">Cell membrane</location>
        <topology evidence="1 7">Multi-pass membrane protein</topology>
    </subcellularLocation>
</comment>
<organism evidence="9 10">
    <name type="scientific">Cycloclasticus pugetii</name>
    <dbReference type="NCBI Taxonomy" id="34068"/>
    <lineage>
        <taxon>Bacteria</taxon>
        <taxon>Pseudomonadati</taxon>
        <taxon>Pseudomonadota</taxon>
        <taxon>Gammaproteobacteria</taxon>
        <taxon>Thiotrichales</taxon>
        <taxon>Piscirickettsiaceae</taxon>
        <taxon>Cycloclasticus</taxon>
    </lineage>
</organism>
<keyword evidence="10" id="KW-1185">Reference proteome</keyword>
<dbReference type="EMBL" id="ASHL01000005">
    <property type="protein sequence ID" value="EPD13022.1"/>
    <property type="molecule type" value="Genomic_DNA"/>
</dbReference>
<dbReference type="AlphaFoldDB" id="A0AB33Z178"/>
<evidence type="ECO:0000256" key="4">
    <source>
        <dbReference type="ARBA" id="ARBA00022692"/>
    </source>
</evidence>
<gene>
    <name evidence="9" type="ORF">L196_07659</name>
</gene>
<evidence type="ECO:0000256" key="5">
    <source>
        <dbReference type="ARBA" id="ARBA00022989"/>
    </source>
</evidence>
<evidence type="ECO:0000256" key="7">
    <source>
        <dbReference type="RuleBase" id="RU367016"/>
    </source>
</evidence>
<evidence type="ECO:0000313" key="10">
    <source>
        <dbReference type="Proteomes" id="UP000015462"/>
    </source>
</evidence>
<name>A0AB33Z178_9GAMM</name>
<evidence type="ECO:0000259" key="8">
    <source>
        <dbReference type="Pfam" id="PF09335"/>
    </source>
</evidence>
<dbReference type="PANTHER" id="PTHR30353">
    <property type="entry name" value="INNER MEMBRANE PROTEIN DEDA-RELATED"/>
    <property type="match status" value="1"/>
</dbReference>
<feature type="transmembrane region" description="Helical" evidence="7">
    <location>
        <begin position="112"/>
        <end position="137"/>
    </location>
</feature>
<feature type="transmembrane region" description="Helical" evidence="7">
    <location>
        <begin position="179"/>
        <end position="198"/>
    </location>
</feature>
<dbReference type="GO" id="GO:0005886">
    <property type="term" value="C:plasma membrane"/>
    <property type="evidence" value="ECO:0007669"/>
    <property type="project" value="UniProtKB-SubCell"/>
</dbReference>
<evidence type="ECO:0000256" key="3">
    <source>
        <dbReference type="ARBA" id="ARBA00022475"/>
    </source>
</evidence>
<feature type="domain" description="VTT" evidence="8">
    <location>
        <begin position="40"/>
        <end position="163"/>
    </location>
</feature>
<proteinExistence type="inferred from homology"/>
<keyword evidence="4 7" id="KW-0812">Transmembrane</keyword>
<evidence type="ECO:0000256" key="2">
    <source>
        <dbReference type="ARBA" id="ARBA00010792"/>
    </source>
</evidence>
<dbReference type="PANTHER" id="PTHR30353:SF15">
    <property type="entry name" value="INNER MEMBRANE PROTEIN YABI"/>
    <property type="match status" value="1"/>
</dbReference>
<accession>A0AB33Z178</accession>
<sequence>MFAELLDTFTQLINQHPTWAGLIVFLVAMVESLAIIGVVIPGVAIMFGVGTLISNGTLDMASTVMWAAAGASFGDGLSFALGKHYDKKIYTIAWFKNNPDVLKNGHEFFEKYGAISILIGRFIGPIRAIIPLIAGILDMPTKHYIPTNLIASALWAPAYLIPGFFFGKSTTLITTNLENGWPFTLLFAVLIWAFYKILKQR</sequence>
<evidence type="ECO:0000256" key="1">
    <source>
        <dbReference type="ARBA" id="ARBA00004651"/>
    </source>
</evidence>
<reference evidence="9 10" key="1">
    <citation type="journal article" date="2013" name="Genome Announc.">
        <title>Genome Sequence of the Pyrene- and Fluoranthene-Degrading Bacterium Cycloclasticus sp. Strain PY97M.</title>
        <authorList>
            <person name="Cui Z."/>
            <person name="Xu G."/>
            <person name="Li Q."/>
            <person name="Gao W."/>
            <person name="Zheng L."/>
        </authorList>
    </citation>
    <scope>NUCLEOTIDE SEQUENCE [LARGE SCALE GENOMIC DNA]</scope>
    <source>
        <strain evidence="9 10">PY97M</strain>
    </source>
</reference>
<evidence type="ECO:0000256" key="6">
    <source>
        <dbReference type="ARBA" id="ARBA00023136"/>
    </source>
</evidence>
<keyword evidence="5 7" id="KW-1133">Transmembrane helix</keyword>
<feature type="transmembrane region" description="Helical" evidence="7">
    <location>
        <begin position="20"/>
        <end position="49"/>
    </location>
</feature>
<keyword evidence="3 7" id="KW-1003">Cell membrane</keyword>
<dbReference type="Proteomes" id="UP000015462">
    <property type="component" value="Unassembled WGS sequence"/>
</dbReference>
<keyword evidence="6 7" id="KW-0472">Membrane</keyword>
<comment type="caution">
    <text evidence="9">The sequence shown here is derived from an EMBL/GenBank/DDBJ whole genome shotgun (WGS) entry which is preliminary data.</text>
</comment>
<comment type="similarity">
    <text evidence="2 7">Belongs to the DedA family.</text>
</comment>
<dbReference type="RefSeq" id="WP_016390541.1">
    <property type="nucleotide sequence ID" value="NZ_KE646808.1"/>
</dbReference>